<dbReference type="SUPFAM" id="SSF55781">
    <property type="entry name" value="GAF domain-like"/>
    <property type="match status" value="1"/>
</dbReference>
<protein>
    <submittedName>
        <fullName evidence="6">Transcriptional regulator, IclR family</fullName>
    </submittedName>
</protein>
<keyword evidence="7" id="KW-1185">Reference proteome</keyword>
<dbReference type="Pfam" id="PF01614">
    <property type="entry name" value="IclR_C"/>
    <property type="match status" value="1"/>
</dbReference>
<dbReference type="InterPro" id="IPR029016">
    <property type="entry name" value="GAF-like_dom_sf"/>
</dbReference>
<dbReference type="AlphaFoldDB" id="A0A2I2L1F1"/>
<evidence type="ECO:0000313" key="7">
    <source>
        <dbReference type="Proteomes" id="UP000234331"/>
    </source>
</evidence>
<proteinExistence type="predicted"/>
<dbReference type="SUPFAM" id="SSF46785">
    <property type="entry name" value="Winged helix' DNA-binding domain"/>
    <property type="match status" value="1"/>
</dbReference>
<reference evidence="6 7" key="1">
    <citation type="submission" date="2017-06" db="EMBL/GenBank/DDBJ databases">
        <authorList>
            <person name="Kim H.J."/>
            <person name="Triplett B.A."/>
        </authorList>
    </citation>
    <scope>NUCLEOTIDE SEQUENCE [LARGE SCALE GENOMIC DNA]</scope>
    <source>
        <strain evidence="6">FRACA_ARgP5</strain>
    </source>
</reference>
<dbReference type="PANTHER" id="PTHR30136">
    <property type="entry name" value="HELIX-TURN-HELIX TRANSCRIPTIONAL REGULATOR, ICLR FAMILY"/>
    <property type="match status" value="1"/>
</dbReference>
<name>A0A2I2L1F1_9ACTN</name>
<dbReference type="InterPro" id="IPR005471">
    <property type="entry name" value="Tscrpt_reg_IclR_N"/>
</dbReference>
<dbReference type="InterPro" id="IPR036388">
    <property type="entry name" value="WH-like_DNA-bd_sf"/>
</dbReference>
<dbReference type="InterPro" id="IPR036390">
    <property type="entry name" value="WH_DNA-bd_sf"/>
</dbReference>
<evidence type="ECO:0000259" key="4">
    <source>
        <dbReference type="PROSITE" id="PS51077"/>
    </source>
</evidence>
<dbReference type="GO" id="GO:0003677">
    <property type="term" value="F:DNA binding"/>
    <property type="evidence" value="ECO:0007669"/>
    <property type="project" value="UniProtKB-KW"/>
</dbReference>
<dbReference type="PROSITE" id="PS51077">
    <property type="entry name" value="HTH_ICLR"/>
    <property type="match status" value="1"/>
</dbReference>
<evidence type="ECO:0000313" key="6">
    <source>
        <dbReference type="EMBL" id="SNQ51753.1"/>
    </source>
</evidence>
<dbReference type="PANTHER" id="PTHR30136:SF35">
    <property type="entry name" value="HTH-TYPE TRANSCRIPTIONAL REGULATOR RV1719"/>
    <property type="match status" value="1"/>
</dbReference>
<evidence type="ECO:0000259" key="5">
    <source>
        <dbReference type="PROSITE" id="PS51078"/>
    </source>
</evidence>
<accession>A0A2I2L1F1</accession>
<dbReference type="InterPro" id="IPR050707">
    <property type="entry name" value="HTH_MetabolicPath_Reg"/>
</dbReference>
<keyword evidence="1" id="KW-0805">Transcription regulation</keyword>
<keyword evidence="3" id="KW-0804">Transcription</keyword>
<keyword evidence="2" id="KW-0238">DNA-binding</keyword>
<dbReference type="InterPro" id="IPR014757">
    <property type="entry name" value="Tscrpt_reg_IclR_C"/>
</dbReference>
<dbReference type="PROSITE" id="PS51078">
    <property type="entry name" value="ICLR_ED"/>
    <property type="match status" value="1"/>
</dbReference>
<organism evidence="6 7">
    <name type="scientific">Frankia canadensis</name>
    <dbReference type="NCBI Taxonomy" id="1836972"/>
    <lineage>
        <taxon>Bacteria</taxon>
        <taxon>Bacillati</taxon>
        <taxon>Actinomycetota</taxon>
        <taxon>Actinomycetes</taxon>
        <taxon>Frankiales</taxon>
        <taxon>Frankiaceae</taxon>
        <taxon>Frankia</taxon>
    </lineage>
</organism>
<evidence type="ECO:0000256" key="1">
    <source>
        <dbReference type="ARBA" id="ARBA00023015"/>
    </source>
</evidence>
<feature type="domain" description="HTH iclR-type" evidence="4">
    <location>
        <begin position="21"/>
        <end position="83"/>
    </location>
</feature>
<dbReference type="Gene3D" id="1.10.10.10">
    <property type="entry name" value="Winged helix-like DNA-binding domain superfamily/Winged helix DNA-binding domain"/>
    <property type="match status" value="1"/>
</dbReference>
<dbReference type="GO" id="GO:0045892">
    <property type="term" value="P:negative regulation of DNA-templated transcription"/>
    <property type="evidence" value="ECO:0007669"/>
    <property type="project" value="TreeGrafter"/>
</dbReference>
<dbReference type="SMART" id="SM00346">
    <property type="entry name" value="HTH_ICLR"/>
    <property type="match status" value="1"/>
</dbReference>
<evidence type="ECO:0000256" key="2">
    <source>
        <dbReference type="ARBA" id="ARBA00023125"/>
    </source>
</evidence>
<dbReference type="Gene3D" id="3.30.450.40">
    <property type="match status" value="1"/>
</dbReference>
<dbReference type="EMBL" id="FZMO01000547">
    <property type="protein sequence ID" value="SNQ51753.1"/>
    <property type="molecule type" value="Genomic_DNA"/>
</dbReference>
<gene>
    <name evidence="6" type="ORF">FRACA_80053</name>
</gene>
<dbReference type="Pfam" id="PF09339">
    <property type="entry name" value="HTH_IclR"/>
    <property type="match status" value="1"/>
</dbReference>
<sequence>MVSPTTAVHAGPAARSDPNTVQSVRRAAALLDCFLEGRADRSLTELAGATGLSTSTAHRLLRTLADVELLWYNPESERYMPGPGLLRLARVVLDRDDVAGTRELLASLAFQTRLAVCLSVRDGAGARTVLLVEADGTSPARPDALPPAPLHASAAGKVLLAYTAAPVTESATSLGTLAAYTPATLVSTAALIDDLERIRTRAYAIEEFEYDVRRRAVAVPVRSGDGDVVAALGVSGGADAVAAGALPRLSRLLTATAGAISMPESLLPTASPPAPRRGLS</sequence>
<evidence type="ECO:0000256" key="3">
    <source>
        <dbReference type="ARBA" id="ARBA00023163"/>
    </source>
</evidence>
<dbReference type="OrthoDB" id="8479143at2"/>
<feature type="domain" description="IclR-ED" evidence="5">
    <location>
        <begin position="84"/>
        <end position="266"/>
    </location>
</feature>
<dbReference type="GO" id="GO:0003700">
    <property type="term" value="F:DNA-binding transcription factor activity"/>
    <property type="evidence" value="ECO:0007669"/>
    <property type="project" value="TreeGrafter"/>
</dbReference>
<dbReference type="Proteomes" id="UP000234331">
    <property type="component" value="Unassembled WGS sequence"/>
</dbReference>